<sequence length="56" mass="5998">MSAQALVPRPHLSLGRLGSASNFNQGLEGCGRTRRPHKAHPKTFDCALVKGCKALL</sequence>
<dbReference type="EMBL" id="VSRR010005255">
    <property type="protein sequence ID" value="MPC41966.1"/>
    <property type="molecule type" value="Genomic_DNA"/>
</dbReference>
<proteinExistence type="predicted"/>
<evidence type="ECO:0000313" key="1">
    <source>
        <dbReference type="EMBL" id="MPC41966.1"/>
    </source>
</evidence>
<dbReference type="Proteomes" id="UP000324222">
    <property type="component" value="Unassembled WGS sequence"/>
</dbReference>
<evidence type="ECO:0000313" key="2">
    <source>
        <dbReference type="Proteomes" id="UP000324222"/>
    </source>
</evidence>
<accession>A0A5B7F9I9</accession>
<reference evidence="1 2" key="1">
    <citation type="submission" date="2019-05" db="EMBL/GenBank/DDBJ databases">
        <title>Another draft genome of Portunus trituberculatus and its Hox gene families provides insights of decapod evolution.</title>
        <authorList>
            <person name="Jeong J.-H."/>
            <person name="Song I."/>
            <person name="Kim S."/>
            <person name="Choi T."/>
            <person name="Kim D."/>
            <person name="Ryu S."/>
            <person name="Kim W."/>
        </authorList>
    </citation>
    <scope>NUCLEOTIDE SEQUENCE [LARGE SCALE GENOMIC DNA]</scope>
    <source>
        <tissue evidence="1">Muscle</tissue>
    </source>
</reference>
<dbReference type="AlphaFoldDB" id="A0A5B7F9I9"/>
<comment type="caution">
    <text evidence="1">The sequence shown here is derived from an EMBL/GenBank/DDBJ whole genome shotgun (WGS) entry which is preliminary data.</text>
</comment>
<organism evidence="1 2">
    <name type="scientific">Portunus trituberculatus</name>
    <name type="common">Swimming crab</name>
    <name type="synonym">Neptunus trituberculatus</name>
    <dbReference type="NCBI Taxonomy" id="210409"/>
    <lineage>
        <taxon>Eukaryota</taxon>
        <taxon>Metazoa</taxon>
        <taxon>Ecdysozoa</taxon>
        <taxon>Arthropoda</taxon>
        <taxon>Crustacea</taxon>
        <taxon>Multicrustacea</taxon>
        <taxon>Malacostraca</taxon>
        <taxon>Eumalacostraca</taxon>
        <taxon>Eucarida</taxon>
        <taxon>Decapoda</taxon>
        <taxon>Pleocyemata</taxon>
        <taxon>Brachyura</taxon>
        <taxon>Eubrachyura</taxon>
        <taxon>Portunoidea</taxon>
        <taxon>Portunidae</taxon>
        <taxon>Portuninae</taxon>
        <taxon>Portunus</taxon>
    </lineage>
</organism>
<gene>
    <name evidence="1" type="ORF">E2C01_035577</name>
</gene>
<name>A0A5B7F9I9_PORTR</name>
<protein>
    <submittedName>
        <fullName evidence="1">Uncharacterized protein</fullName>
    </submittedName>
</protein>
<keyword evidence="2" id="KW-1185">Reference proteome</keyword>